<name>A0A6V7QH59_ANACO</name>
<sequence length="106" mass="11963">MAPTMGLRHAAMAMTGSALGSLTSPLKMFSSAVRSTPEQQARPRSARTTADPWGRHFTRAFRRARGGFASEFNCGRRRWRRDLGTGRKEEAAVRNRTRRGSWWPRG</sequence>
<feature type="region of interest" description="Disordered" evidence="1">
    <location>
        <begin position="30"/>
        <end position="52"/>
    </location>
</feature>
<proteinExistence type="predicted"/>
<evidence type="ECO:0000256" key="1">
    <source>
        <dbReference type="SAM" id="MobiDB-lite"/>
    </source>
</evidence>
<dbReference type="AlphaFoldDB" id="A0A6V7QH59"/>
<gene>
    <name evidence="2" type="ORF">CB5_LOCUS25579</name>
</gene>
<protein>
    <submittedName>
        <fullName evidence="2">Uncharacterized protein</fullName>
    </submittedName>
</protein>
<organism evidence="2">
    <name type="scientific">Ananas comosus var. bracteatus</name>
    <name type="common">red pineapple</name>
    <dbReference type="NCBI Taxonomy" id="296719"/>
    <lineage>
        <taxon>Eukaryota</taxon>
        <taxon>Viridiplantae</taxon>
        <taxon>Streptophyta</taxon>
        <taxon>Embryophyta</taxon>
        <taxon>Tracheophyta</taxon>
        <taxon>Spermatophyta</taxon>
        <taxon>Magnoliopsida</taxon>
        <taxon>Liliopsida</taxon>
        <taxon>Poales</taxon>
        <taxon>Bromeliaceae</taxon>
        <taxon>Bromelioideae</taxon>
        <taxon>Ananas</taxon>
    </lineage>
</organism>
<dbReference type="EMBL" id="LR862136">
    <property type="protein sequence ID" value="CAD1842368.1"/>
    <property type="molecule type" value="Genomic_DNA"/>
</dbReference>
<feature type="compositionally biased region" description="Basic and acidic residues" evidence="1">
    <location>
        <begin position="83"/>
        <end position="93"/>
    </location>
</feature>
<reference evidence="2" key="1">
    <citation type="submission" date="2020-07" db="EMBL/GenBank/DDBJ databases">
        <authorList>
            <person name="Lin J."/>
        </authorList>
    </citation>
    <scope>NUCLEOTIDE SEQUENCE</scope>
</reference>
<evidence type="ECO:0000313" key="2">
    <source>
        <dbReference type="EMBL" id="CAD1842368.1"/>
    </source>
</evidence>
<accession>A0A6V7QH59</accession>
<feature type="region of interest" description="Disordered" evidence="1">
    <location>
        <begin position="83"/>
        <end position="106"/>
    </location>
</feature>